<dbReference type="EMBL" id="JALJXV010000003">
    <property type="protein sequence ID" value="MCP1674141.1"/>
    <property type="molecule type" value="Genomic_DNA"/>
</dbReference>
<protein>
    <submittedName>
        <fullName evidence="1">Uncharacterized protein</fullName>
    </submittedName>
</protein>
<organism evidence="1 2">
    <name type="scientific">Natronocella acetinitrilica</name>
    <dbReference type="NCBI Taxonomy" id="414046"/>
    <lineage>
        <taxon>Bacteria</taxon>
        <taxon>Pseudomonadati</taxon>
        <taxon>Pseudomonadota</taxon>
        <taxon>Gammaproteobacteria</taxon>
        <taxon>Chromatiales</taxon>
        <taxon>Ectothiorhodospiraceae</taxon>
        <taxon>Natronocella</taxon>
    </lineage>
</organism>
<accession>A0AAE3G3N8</accession>
<sequence length="96" mass="10571">MVIPFILCAHRLALLAGGEQCDISDSRERCYRDQHIDVSATLGSARLRVKQWAQGRWTPLLELDDAGELVYFTGLEDALESHVLARYAAAVAGDSP</sequence>
<reference evidence="1" key="1">
    <citation type="submission" date="2022-03" db="EMBL/GenBank/DDBJ databases">
        <title>Genomic Encyclopedia of Type Strains, Phase III (KMG-III): the genomes of soil and plant-associated and newly described type strains.</title>
        <authorList>
            <person name="Whitman W."/>
        </authorList>
    </citation>
    <scope>NUCLEOTIDE SEQUENCE</scope>
    <source>
        <strain evidence="1">ANL 6-2</strain>
    </source>
</reference>
<dbReference type="Proteomes" id="UP001205843">
    <property type="component" value="Unassembled WGS sequence"/>
</dbReference>
<dbReference type="RefSeq" id="WP_253475831.1">
    <property type="nucleotide sequence ID" value="NZ_JALJXV010000003.1"/>
</dbReference>
<dbReference type="AlphaFoldDB" id="A0AAE3G3N8"/>
<comment type="caution">
    <text evidence="1">The sequence shown here is derived from an EMBL/GenBank/DDBJ whole genome shotgun (WGS) entry which is preliminary data.</text>
</comment>
<keyword evidence="2" id="KW-1185">Reference proteome</keyword>
<proteinExistence type="predicted"/>
<evidence type="ECO:0000313" key="1">
    <source>
        <dbReference type="EMBL" id="MCP1674141.1"/>
    </source>
</evidence>
<name>A0AAE3G3N8_9GAMM</name>
<gene>
    <name evidence="1" type="ORF">J2T57_001243</name>
</gene>
<evidence type="ECO:0000313" key="2">
    <source>
        <dbReference type="Proteomes" id="UP001205843"/>
    </source>
</evidence>